<dbReference type="AlphaFoldDB" id="A0A0A3HVK9"/>
<dbReference type="eggNOG" id="COG0110">
    <property type="taxonomic scope" value="Bacteria"/>
</dbReference>
<gene>
    <name evidence="4" type="ORF">CD33_06335</name>
</gene>
<sequence>MIKRWNWSKSTDRIGPDIIYSQILSYAPNLYNQYCKKKLKSLGENSEIRPGAIIVCCSNINIGDNVVIRPNSVLIGNLDVEISIEDNVLLGSGVHLYVSNHEFKDSSIPIYYQGHQEPKAIKIKEGSWIGANAIILPGVTVGKNSVVAAGAVVTKDVPDFSVVAGVPAKLIKKLV</sequence>
<dbReference type="Pfam" id="PF00132">
    <property type="entry name" value="Hexapep"/>
    <property type="match status" value="1"/>
</dbReference>
<dbReference type="InterPro" id="IPR018357">
    <property type="entry name" value="Hexapep_transf_CS"/>
</dbReference>
<dbReference type="Gene3D" id="2.160.10.10">
    <property type="entry name" value="Hexapeptide repeat proteins"/>
    <property type="match status" value="1"/>
</dbReference>
<accession>A0A0A3HVK9</accession>
<evidence type="ECO:0000256" key="3">
    <source>
        <dbReference type="ARBA" id="ARBA00022737"/>
    </source>
</evidence>
<reference evidence="4 5" key="1">
    <citation type="submission" date="2014-02" db="EMBL/GenBank/DDBJ databases">
        <title>Draft genome sequence of Lysinibacillus sinduriensis JCM 15800.</title>
        <authorList>
            <person name="Zhang F."/>
            <person name="Wang G."/>
            <person name="Zhang L."/>
        </authorList>
    </citation>
    <scope>NUCLEOTIDE SEQUENCE [LARGE SCALE GENOMIC DNA]</scope>
    <source>
        <strain evidence="4 5">JCM 15800</strain>
    </source>
</reference>
<dbReference type="STRING" id="1384057.CD33_06335"/>
<dbReference type="GO" id="GO:0008374">
    <property type="term" value="F:O-acyltransferase activity"/>
    <property type="evidence" value="ECO:0007669"/>
    <property type="project" value="TreeGrafter"/>
</dbReference>
<dbReference type="Proteomes" id="UP000030408">
    <property type="component" value="Unassembled WGS sequence"/>
</dbReference>
<protein>
    <submittedName>
        <fullName evidence="4">Acetyltransferase</fullName>
    </submittedName>
</protein>
<comment type="similarity">
    <text evidence="1">Belongs to the transferase hexapeptide repeat family.</text>
</comment>
<dbReference type="PROSITE" id="PS00101">
    <property type="entry name" value="HEXAPEP_TRANSFERASES"/>
    <property type="match status" value="1"/>
</dbReference>
<dbReference type="EMBL" id="JPVO01000045">
    <property type="protein sequence ID" value="KGR76484.1"/>
    <property type="molecule type" value="Genomic_DNA"/>
</dbReference>
<dbReference type="GO" id="GO:0005829">
    <property type="term" value="C:cytosol"/>
    <property type="evidence" value="ECO:0007669"/>
    <property type="project" value="TreeGrafter"/>
</dbReference>
<name>A0A0A3HVK9_9BACL</name>
<dbReference type="PANTHER" id="PTHR23416">
    <property type="entry name" value="SIALIC ACID SYNTHASE-RELATED"/>
    <property type="match status" value="1"/>
</dbReference>
<proteinExistence type="inferred from homology"/>
<dbReference type="InterPro" id="IPR001451">
    <property type="entry name" value="Hexapep"/>
</dbReference>
<keyword evidence="5" id="KW-1185">Reference proteome</keyword>
<dbReference type="InterPro" id="IPR011004">
    <property type="entry name" value="Trimer_LpxA-like_sf"/>
</dbReference>
<dbReference type="PANTHER" id="PTHR23416:SF23">
    <property type="entry name" value="ACETYLTRANSFERASE C18B11.09C-RELATED"/>
    <property type="match status" value="1"/>
</dbReference>
<dbReference type="SUPFAM" id="SSF51161">
    <property type="entry name" value="Trimeric LpxA-like enzymes"/>
    <property type="match status" value="1"/>
</dbReference>
<comment type="caution">
    <text evidence="4">The sequence shown here is derived from an EMBL/GenBank/DDBJ whole genome shotgun (WGS) entry which is preliminary data.</text>
</comment>
<organism evidence="4 5">
    <name type="scientific">Ureibacillus sinduriensis BLB-1 = JCM 15800</name>
    <dbReference type="NCBI Taxonomy" id="1384057"/>
    <lineage>
        <taxon>Bacteria</taxon>
        <taxon>Bacillati</taxon>
        <taxon>Bacillota</taxon>
        <taxon>Bacilli</taxon>
        <taxon>Bacillales</taxon>
        <taxon>Caryophanaceae</taxon>
        <taxon>Ureibacillus</taxon>
    </lineage>
</organism>
<evidence type="ECO:0000313" key="4">
    <source>
        <dbReference type="EMBL" id="KGR76484.1"/>
    </source>
</evidence>
<evidence type="ECO:0000256" key="2">
    <source>
        <dbReference type="ARBA" id="ARBA00022679"/>
    </source>
</evidence>
<dbReference type="InterPro" id="IPR051159">
    <property type="entry name" value="Hexapeptide_acetyltransf"/>
</dbReference>
<evidence type="ECO:0000313" key="5">
    <source>
        <dbReference type="Proteomes" id="UP000030408"/>
    </source>
</evidence>
<keyword evidence="2 4" id="KW-0808">Transferase</keyword>
<keyword evidence="3" id="KW-0677">Repeat</keyword>
<evidence type="ECO:0000256" key="1">
    <source>
        <dbReference type="ARBA" id="ARBA00007274"/>
    </source>
</evidence>